<proteinExistence type="predicted"/>
<evidence type="ECO:0000313" key="2">
    <source>
        <dbReference type="EMBL" id="MBM9577706.1"/>
    </source>
</evidence>
<feature type="compositionally biased region" description="Polar residues" evidence="1">
    <location>
        <begin position="1"/>
        <end position="10"/>
    </location>
</feature>
<evidence type="ECO:0000256" key="1">
    <source>
        <dbReference type="SAM" id="MobiDB-lite"/>
    </source>
</evidence>
<dbReference type="EMBL" id="JAFFPU010000038">
    <property type="protein sequence ID" value="MBM9577714.1"/>
    <property type="molecule type" value="Genomic_DNA"/>
</dbReference>
<keyword evidence="4" id="KW-1185">Reference proteome</keyword>
<evidence type="ECO:0008006" key="5">
    <source>
        <dbReference type="Google" id="ProtNLM"/>
    </source>
</evidence>
<dbReference type="EMBL" id="JAFFPU010000038">
    <property type="protein sequence ID" value="MBM9577706.1"/>
    <property type="molecule type" value="Genomic_DNA"/>
</dbReference>
<organism evidence="3 4">
    <name type="scientific">Leptospira ainlahdjerensis</name>
    <dbReference type="NCBI Taxonomy" id="2810033"/>
    <lineage>
        <taxon>Bacteria</taxon>
        <taxon>Pseudomonadati</taxon>
        <taxon>Spirochaetota</taxon>
        <taxon>Spirochaetia</taxon>
        <taxon>Leptospirales</taxon>
        <taxon>Leptospiraceae</taxon>
        <taxon>Leptospira</taxon>
    </lineage>
</organism>
<dbReference type="Proteomes" id="UP000724686">
    <property type="component" value="Unassembled WGS sequence"/>
</dbReference>
<dbReference type="RefSeq" id="WP_205279819.1">
    <property type="nucleotide sequence ID" value="NZ_JAFFPU010000038.1"/>
</dbReference>
<evidence type="ECO:0000313" key="4">
    <source>
        <dbReference type="Proteomes" id="UP000724686"/>
    </source>
</evidence>
<evidence type="ECO:0000313" key="3">
    <source>
        <dbReference type="EMBL" id="MBM9577714.1"/>
    </source>
</evidence>
<protein>
    <recommendedName>
        <fullName evidence="5">50S ribosomal protein L32</fullName>
    </recommendedName>
</protein>
<sequence>MENDNKNSPSRNKKIRIKKASKDSYSSSKKLNLRADKRPSHRVLHRTIKILEWNPQGKTVNSI</sequence>
<feature type="region of interest" description="Disordered" evidence="1">
    <location>
        <begin position="1"/>
        <end position="40"/>
    </location>
</feature>
<reference evidence="3 4" key="1">
    <citation type="submission" date="2021-02" db="EMBL/GenBank/DDBJ databases">
        <title>Leptospira ainlahdjerensis sp. nov., Leptospira ainazelensis sp. nov., Leptospira abararensis sp. nov. and Leptospira chreensis sp. nov., four new species isolated from water sources in Algeria.</title>
        <authorList>
            <person name="Amara Korba A."/>
            <person name="Kainiu M."/>
            <person name="Vincent A.T."/>
            <person name="Mariet J.-F."/>
            <person name="Veyrier F.J."/>
            <person name="Goarant C."/>
            <person name="Picardeau M."/>
        </authorList>
    </citation>
    <scope>NUCLEOTIDE SEQUENCE [LARGE SCALE GENOMIC DNA]</scope>
    <source>
        <strain evidence="3 4">201903070</strain>
    </source>
</reference>
<comment type="caution">
    <text evidence="3">The sequence shown here is derived from an EMBL/GenBank/DDBJ whole genome shotgun (WGS) entry which is preliminary data.</text>
</comment>
<accession>A0ABS2UD74</accession>
<name>A0ABS2UD74_9LEPT</name>
<gene>
    <name evidence="2" type="ORF">JWG45_11135</name>
    <name evidence="3" type="ORF">JWG45_11180</name>
</gene>